<dbReference type="Proteomes" id="UP000248349">
    <property type="component" value="Unassembled WGS sequence"/>
</dbReference>
<sequence>MLFRLPNELHRYYADHLDAQSLSRLSRTCKFMRTKFQHEMDKIKNATEKALTVRKQKRIQVFEGNSIPGELIQEHDRGEIPLDWPGTSCLLKFERLKPALQNDEVEELRQFLEAKGSPNLRFRTGTPLLHYAMRLGGGHDARMVRLLLDYGARPNDLTPENLTALDYGAYEAPRAGDEARMKLVLLHGGVLGHPGSLRNLYAVGQNGSQLVRMALVNGTNLRHTVQSWGHLLDETDEGDDLYTTEQLCELVHLAPDLLTWVTATGETALDYIMGYRPAVAVYLQQTGHPMYVALRQEWIEKRGRQIFERKLAEVSE</sequence>
<reference evidence="3 4" key="1">
    <citation type="submission" date="2016-12" db="EMBL/GenBank/DDBJ databases">
        <title>The genomes of Aspergillus section Nigri reveals drivers in fungal speciation.</title>
        <authorList>
            <consortium name="DOE Joint Genome Institute"/>
            <person name="Vesth T.C."/>
            <person name="Nybo J."/>
            <person name="Theobald S."/>
            <person name="Brandl J."/>
            <person name="Frisvad J.C."/>
            <person name="Nielsen K.F."/>
            <person name="Lyhne E.K."/>
            <person name="Kogle M.E."/>
            <person name="Kuo A."/>
            <person name="Riley R."/>
            <person name="Clum A."/>
            <person name="Nolan M."/>
            <person name="Lipzen A."/>
            <person name="Salamov A."/>
            <person name="Henrissat B."/>
            <person name="Wiebenga A."/>
            <person name="De Vries R.P."/>
            <person name="Grigoriev I.V."/>
            <person name="Mortensen U.H."/>
            <person name="Andersen M.R."/>
            <person name="Baker S.E."/>
        </authorList>
    </citation>
    <scope>NUCLEOTIDE SEQUENCE [LARGE SCALE GENOMIC DNA]</scope>
    <source>
        <strain evidence="3 4">JOP 1030-1</strain>
    </source>
</reference>
<dbReference type="EMBL" id="KZ821248">
    <property type="protein sequence ID" value="PYH42903.1"/>
    <property type="molecule type" value="Genomic_DNA"/>
</dbReference>
<protein>
    <recommendedName>
        <fullName evidence="2">F-box domain-containing protein</fullName>
    </recommendedName>
</protein>
<dbReference type="InterPro" id="IPR036770">
    <property type="entry name" value="Ankyrin_rpt-contain_sf"/>
</dbReference>
<dbReference type="InterPro" id="IPR001810">
    <property type="entry name" value="F-box_dom"/>
</dbReference>
<feature type="repeat" description="ANK" evidence="1">
    <location>
        <begin position="124"/>
        <end position="159"/>
    </location>
</feature>
<dbReference type="RefSeq" id="XP_025428885.1">
    <property type="nucleotide sequence ID" value="XM_025577568.1"/>
</dbReference>
<dbReference type="AlphaFoldDB" id="A0A318ZDZ3"/>
<evidence type="ECO:0000259" key="2">
    <source>
        <dbReference type="PROSITE" id="PS50181"/>
    </source>
</evidence>
<keyword evidence="4" id="KW-1185">Reference proteome</keyword>
<dbReference type="PROSITE" id="PS50088">
    <property type="entry name" value="ANK_REPEAT"/>
    <property type="match status" value="1"/>
</dbReference>
<proteinExistence type="predicted"/>
<name>A0A318ZDZ3_9EURO</name>
<dbReference type="InterPro" id="IPR002110">
    <property type="entry name" value="Ankyrin_rpt"/>
</dbReference>
<dbReference type="OrthoDB" id="539213at2759"/>
<organism evidence="3 4">
    <name type="scientific">Aspergillus saccharolyticus JOP 1030-1</name>
    <dbReference type="NCBI Taxonomy" id="1450539"/>
    <lineage>
        <taxon>Eukaryota</taxon>
        <taxon>Fungi</taxon>
        <taxon>Dikarya</taxon>
        <taxon>Ascomycota</taxon>
        <taxon>Pezizomycotina</taxon>
        <taxon>Eurotiomycetes</taxon>
        <taxon>Eurotiomycetidae</taxon>
        <taxon>Eurotiales</taxon>
        <taxon>Aspergillaceae</taxon>
        <taxon>Aspergillus</taxon>
        <taxon>Aspergillus subgen. Circumdati</taxon>
    </lineage>
</organism>
<dbReference type="GeneID" id="37078797"/>
<feature type="domain" description="F-box" evidence="2">
    <location>
        <begin position="1"/>
        <end position="30"/>
    </location>
</feature>
<evidence type="ECO:0000313" key="3">
    <source>
        <dbReference type="EMBL" id="PYH42903.1"/>
    </source>
</evidence>
<dbReference type="SUPFAM" id="SSF48403">
    <property type="entry name" value="Ankyrin repeat"/>
    <property type="match status" value="1"/>
</dbReference>
<evidence type="ECO:0000256" key="1">
    <source>
        <dbReference type="PROSITE-ProRule" id="PRU00023"/>
    </source>
</evidence>
<gene>
    <name evidence="3" type="ORF">BP01DRAFT_385103</name>
</gene>
<evidence type="ECO:0000313" key="4">
    <source>
        <dbReference type="Proteomes" id="UP000248349"/>
    </source>
</evidence>
<keyword evidence="1" id="KW-0040">ANK repeat</keyword>
<accession>A0A318ZDZ3</accession>
<dbReference type="PROSITE" id="PS50181">
    <property type="entry name" value="FBOX"/>
    <property type="match status" value="1"/>
</dbReference>
<dbReference type="Gene3D" id="1.25.40.20">
    <property type="entry name" value="Ankyrin repeat-containing domain"/>
    <property type="match status" value="1"/>
</dbReference>